<keyword evidence="3 5" id="KW-1133">Transmembrane helix</keyword>
<evidence type="ECO:0000256" key="3">
    <source>
        <dbReference type="ARBA" id="ARBA00022989"/>
    </source>
</evidence>
<evidence type="ECO:0000256" key="2">
    <source>
        <dbReference type="ARBA" id="ARBA00022692"/>
    </source>
</evidence>
<dbReference type="Proteomes" id="UP000887566">
    <property type="component" value="Unplaced"/>
</dbReference>
<dbReference type="PANTHER" id="PTHR23291">
    <property type="entry name" value="BAX INHIBITOR-RELATED"/>
    <property type="match status" value="1"/>
</dbReference>
<feature type="transmembrane region" description="Helical" evidence="5">
    <location>
        <begin position="41"/>
        <end position="62"/>
    </location>
</feature>
<dbReference type="WBParaSite" id="PSAMB.scaffold3261size19028.g20951.t1">
    <property type="protein sequence ID" value="PSAMB.scaffold3261size19028.g20951.t1"/>
    <property type="gene ID" value="PSAMB.scaffold3261size19028.g20951"/>
</dbReference>
<evidence type="ECO:0000256" key="1">
    <source>
        <dbReference type="ARBA" id="ARBA00004141"/>
    </source>
</evidence>
<dbReference type="AlphaFoldDB" id="A0A914W521"/>
<feature type="transmembrane region" description="Helical" evidence="5">
    <location>
        <begin position="74"/>
        <end position="92"/>
    </location>
</feature>
<name>A0A914W521_9BILA</name>
<organism evidence="6 7">
    <name type="scientific">Plectus sambesii</name>
    <dbReference type="NCBI Taxonomy" id="2011161"/>
    <lineage>
        <taxon>Eukaryota</taxon>
        <taxon>Metazoa</taxon>
        <taxon>Ecdysozoa</taxon>
        <taxon>Nematoda</taxon>
        <taxon>Chromadorea</taxon>
        <taxon>Plectida</taxon>
        <taxon>Plectina</taxon>
        <taxon>Plectoidea</taxon>
        <taxon>Plectidae</taxon>
        <taxon>Plectus</taxon>
    </lineage>
</organism>
<evidence type="ECO:0000256" key="4">
    <source>
        <dbReference type="ARBA" id="ARBA00023136"/>
    </source>
</evidence>
<dbReference type="GO" id="GO:0005783">
    <property type="term" value="C:endoplasmic reticulum"/>
    <property type="evidence" value="ECO:0007669"/>
    <property type="project" value="TreeGrafter"/>
</dbReference>
<feature type="transmembrane region" description="Helical" evidence="5">
    <location>
        <begin position="224"/>
        <end position="246"/>
    </location>
</feature>
<dbReference type="CDD" id="cd10428">
    <property type="entry name" value="LFG_like"/>
    <property type="match status" value="1"/>
</dbReference>
<keyword evidence="2 5" id="KW-0812">Transmembrane</keyword>
<evidence type="ECO:0000313" key="6">
    <source>
        <dbReference type="Proteomes" id="UP000887566"/>
    </source>
</evidence>
<reference evidence="7" key="1">
    <citation type="submission" date="2022-11" db="UniProtKB">
        <authorList>
            <consortium name="WormBaseParasite"/>
        </authorList>
    </citation>
    <scope>IDENTIFICATION</scope>
</reference>
<dbReference type="PANTHER" id="PTHR23291:SF127">
    <property type="entry name" value="PROTEIN LIFEGUARD 1-LIKE"/>
    <property type="match status" value="1"/>
</dbReference>
<comment type="subcellular location">
    <subcellularLocation>
        <location evidence="1">Membrane</location>
        <topology evidence="1">Multi-pass membrane protein</topology>
    </subcellularLocation>
</comment>
<accession>A0A914W521</accession>
<dbReference type="GO" id="GO:2001234">
    <property type="term" value="P:negative regulation of apoptotic signaling pathway"/>
    <property type="evidence" value="ECO:0007669"/>
    <property type="project" value="TreeGrafter"/>
</dbReference>
<keyword evidence="6" id="KW-1185">Reference proteome</keyword>
<proteinExistence type="inferred from homology"/>
<dbReference type="GO" id="GO:0005794">
    <property type="term" value="C:Golgi apparatus"/>
    <property type="evidence" value="ECO:0007669"/>
    <property type="project" value="TreeGrafter"/>
</dbReference>
<feature type="transmembrane region" description="Helical" evidence="5">
    <location>
        <begin position="187"/>
        <end position="212"/>
    </location>
</feature>
<sequence length="251" mass="28030">MATDLVPWPAGGNAGYSEEGLIKQDYGFSDKTIRAGFIRKVFTLVTIMLAVVTGMVALALLHKPTNDYVKSSPNLYGASYFTFLIVYIVLICCESLRRRSPHNLICVAILTLAIGYMTMMITAMSDVQSVLMALVITTGCCAGIIFFSRQTEHDLTSWMGIVCIFGVFLSFFGIIAIIVYVTTGARWVYLVYAGLASLLFMAYLAIDIQLIMGGKKYEISPEDYVFAAIQVFLDIVYIFWMVLSFLRHCRR</sequence>
<feature type="transmembrane region" description="Helical" evidence="5">
    <location>
        <begin position="104"/>
        <end position="124"/>
    </location>
</feature>
<protein>
    <submittedName>
        <fullName evidence="7">Uncharacterized protein</fullName>
    </submittedName>
</protein>
<evidence type="ECO:0000313" key="7">
    <source>
        <dbReference type="WBParaSite" id="PSAMB.scaffold3261size19028.g20951.t1"/>
    </source>
</evidence>
<dbReference type="InterPro" id="IPR006214">
    <property type="entry name" value="Bax_inhibitor_1-related"/>
</dbReference>
<comment type="similarity">
    <text evidence="5">Belongs to the BI1 family.</text>
</comment>
<feature type="transmembrane region" description="Helical" evidence="5">
    <location>
        <begin position="159"/>
        <end position="181"/>
    </location>
</feature>
<dbReference type="Pfam" id="PF01027">
    <property type="entry name" value="Bax1-I"/>
    <property type="match status" value="1"/>
</dbReference>
<keyword evidence="4 5" id="KW-0472">Membrane</keyword>
<dbReference type="GO" id="GO:0016020">
    <property type="term" value="C:membrane"/>
    <property type="evidence" value="ECO:0007669"/>
    <property type="project" value="UniProtKB-SubCell"/>
</dbReference>
<evidence type="ECO:0000256" key="5">
    <source>
        <dbReference type="RuleBase" id="RU004379"/>
    </source>
</evidence>